<evidence type="ECO:0000313" key="6">
    <source>
        <dbReference type="EMBL" id="KAL3784282.1"/>
    </source>
</evidence>
<accession>A0ABD3P976</accession>
<dbReference type="PANTHER" id="PTHR43690:SF18">
    <property type="entry name" value="INSULIN-DEGRADING ENZYME-RELATED"/>
    <property type="match status" value="1"/>
</dbReference>
<dbReference type="InterPro" id="IPR054734">
    <property type="entry name" value="PqqF-like_C_4"/>
</dbReference>
<keyword evidence="2" id="KW-0812">Transmembrane</keyword>
<gene>
    <name evidence="6" type="ORF">ACHAW5_010102</name>
</gene>
<feature type="domain" description="Peptidase M16 middle/third" evidence="4">
    <location>
        <begin position="86"/>
        <end position="350"/>
    </location>
</feature>
<comment type="caution">
    <text evidence="6">The sequence shown here is derived from an EMBL/GenBank/DDBJ whole genome shotgun (WGS) entry which is preliminary data.</text>
</comment>
<feature type="domain" description="Coenzyme PQQ synthesis protein F-like C-terminal lobe" evidence="5">
    <location>
        <begin position="553"/>
        <end position="618"/>
    </location>
</feature>
<dbReference type="InterPro" id="IPR007863">
    <property type="entry name" value="Peptidase_M16_C"/>
</dbReference>
<dbReference type="Proteomes" id="UP001530315">
    <property type="component" value="Unassembled WGS sequence"/>
</dbReference>
<feature type="transmembrane region" description="Helical" evidence="2">
    <location>
        <begin position="745"/>
        <end position="763"/>
    </location>
</feature>
<dbReference type="AlphaFoldDB" id="A0ABD3P976"/>
<dbReference type="GO" id="GO:0046872">
    <property type="term" value="F:metal ion binding"/>
    <property type="evidence" value="ECO:0007669"/>
    <property type="project" value="UniProtKB-KW"/>
</dbReference>
<keyword evidence="1" id="KW-0479">Metal-binding</keyword>
<evidence type="ECO:0000313" key="7">
    <source>
        <dbReference type="Proteomes" id="UP001530315"/>
    </source>
</evidence>
<evidence type="ECO:0000256" key="1">
    <source>
        <dbReference type="ARBA" id="ARBA00022723"/>
    </source>
</evidence>
<dbReference type="Pfam" id="PF05193">
    <property type="entry name" value="Peptidase_M16_C"/>
    <property type="match status" value="1"/>
</dbReference>
<dbReference type="InterPro" id="IPR011249">
    <property type="entry name" value="Metalloenz_LuxS/M16"/>
</dbReference>
<keyword evidence="2" id="KW-0472">Membrane</keyword>
<dbReference type="PANTHER" id="PTHR43690">
    <property type="entry name" value="NARDILYSIN"/>
    <property type="match status" value="1"/>
</dbReference>
<feature type="domain" description="Peptidase M16 C-terminal" evidence="3">
    <location>
        <begin position="386"/>
        <end position="541"/>
    </location>
</feature>
<name>A0ABD3P976_9STRA</name>
<dbReference type="Gene3D" id="3.30.830.10">
    <property type="entry name" value="Metalloenzyme, LuxS/M16 peptidase-like"/>
    <property type="match status" value="3"/>
</dbReference>
<dbReference type="EMBL" id="JALLAZ020000933">
    <property type="protein sequence ID" value="KAL3784282.1"/>
    <property type="molecule type" value="Genomic_DNA"/>
</dbReference>
<evidence type="ECO:0000256" key="2">
    <source>
        <dbReference type="SAM" id="Phobius"/>
    </source>
</evidence>
<sequence length="774" mass="86547">MIQRAAEESLENCHDGENEFRRIWDEVASLSKIRFHQTSPGAVYSFAASVAKSISVNGTETCLSAGSMLNENSDSLPLKEMLDFVRQIHPNNCFIERCSHKAWEDVSALYDGKPRNLEKDTFEFGLQIEKWYGVDYYVSPVDQKQILRWETSNDEEMALHLPRPNRYIPRTLSLCEDLPKEAKVQRIDKPISPPELIVNRRFGRLWWRLDDRYALPKASVTLLFRTATAENKFTPLGWEYDTGAAMKSSLLTKIFAEALAQETYDASLAGLDWSLSKSSSGFTLSCSGYSDRLPELAIKLLVDFCSNLGDGMNSHFTSSKDKAIRDLRSYLVSSRADSVALYYRNLLLSSQGKGVEVTLEVAESLTFEDIVNHHRGIWADTGMVLEVFYTGNVSKKDAETFFVKSMEVIERTQAKVLQDHTQNSCPVSPASALAPGPFERRLPAGEDLELHFASKNPQDENGAVVITYQSQNPGFKGKSLSSEECLQQSAAIRLICKMIREPAFNELRTKQQLGYIVGSYYDMNYSSRQPDFSQPASAVDVNNAPKPIPTTTSIDSLVIYVVSRKESPVEVANRIDDFLLNFRSRLEDMPPSEIEEYADSLAKALTKPIRKLGDEASNHFGKIRRYAPETLIDGSGYSAEDIPWDNAEILAGAIRKLDGDAIIRVYDSLVVKKESRSKITSFVYGNTFPLKAGKPMRGKYVASSIEDLMSKRKTLIAYDSLLGYPTKHAGSTLYNMLRMNKSVRYAAIASAVVGIGVLGTVLTQDKSGDNKKQK</sequence>
<dbReference type="SUPFAM" id="SSF63411">
    <property type="entry name" value="LuxS/MPP-like metallohydrolase"/>
    <property type="match status" value="4"/>
</dbReference>
<keyword evidence="7" id="KW-1185">Reference proteome</keyword>
<dbReference type="InterPro" id="IPR032632">
    <property type="entry name" value="Peptidase_M16_M"/>
</dbReference>
<organism evidence="6 7">
    <name type="scientific">Stephanodiscus triporus</name>
    <dbReference type="NCBI Taxonomy" id="2934178"/>
    <lineage>
        <taxon>Eukaryota</taxon>
        <taxon>Sar</taxon>
        <taxon>Stramenopiles</taxon>
        <taxon>Ochrophyta</taxon>
        <taxon>Bacillariophyta</taxon>
        <taxon>Coscinodiscophyceae</taxon>
        <taxon>Thalassiosirophycidae</taxon>
        <taxon>Stephanodiscales</taxon>
        <taxon>Stephanodiscaceae</taxon>
        <taxon>Stephanodiscus</taxon>
    </lineage>
</organism>
<evidence type="ECO:0000259" key="3">
    <source>
        <dbReference type="Pfam" id="PF05193"/>
    </source>
</evidence>
<reference evidence="6 7" key="1">
    <citation type="submission" date="2024-10" db="EMBL/GenBank/DDBJ databases">
        <title>Updated reference genomes for cyclostephanoid diatoms.</title>
        <authorList>
            <person name="Roberts W.R."/>
            <person name="Alverson A.J."/>
        </authorList>
    </citation>
    <scope>NUCLEOTIDE SEQUENCE [LARGE SCALE GENOMIC DNA]</scope>
    <source>
        <strain evidence="6 7">AJA276-08</strain>
    </source>
</reference>
<dbReference type="Pfam" id="PF16187">
    <property type="entry name" value="Peptidase_M16_M"/>
    <property type="match status" value="1"/>
</dbReference>
<dbReference type="Pfam" id="PF22456">
    <property type="entry name" value="PqqF-like_C_4"/>
    <property type="match status" value="1"/>
</dbReference>
<evidence type="ECO:0000259" key="5">
    <source>
        <dbReference type="Pfam" id="PF22456"/>
    </source>
</evidence>
<protein>
    <recommendedName>
        <fullName evidence="8">Mitochondrial presequence protease</fullName>
    </recommendedName>
</protein>
<keyword evidence="2" id="KW-1133">Transmembrane helix</keyword>
<evidence type="ECO:0000259" key="4">
    <source>
        <dbReference type="Pfam" id="PF16187"/>
    </source>
</evidence>
<evidence type="ECO:0008006" key="8">
    <source>
        <dbReference type="Google" id="ProtNLM"/>
    </source>
</evidence>
<dbReference type="InterPro" id="IPR050626">
    <property type="entry name" value="Peptidase_M16"/>
</dbReference>
<proteinExistence type="predicted"/>